<dbReference type="Pfam" id="PF04343">
    <property type="entry name" value="DUF488"/>
    <property type="match status" value="1"/>
</dbReference>
<comment type="caution">
    <text evidence="2">The sequence shown here is derived from an EMBL/GenBank/DDBJ whole genome shotgun (WGS) entry which is preliminary data.</text>
</comment>
<dbReference type="PANTHER" id="PTHR39337:SF1">
    <property type="entry name" value="BLR5642 PROTEIN"/>
    <property type="match status" value="1"/>
</dbReference>
<dbReference type="EMBL" id="BAAAUG010000111">
    <property type="protein sequence ID" value="GAA3126455.1"/>
    <property type="molecule type" value="Genomic_DNA"/>
</dbReference>
<reference evidence="3" key="1">
    <citation type="journal article" date="2019" name="Int. J. Syst. Evol. Microbiol.">
        <title>The Global Catalogue of Microorganisms (GCM) 10K type strain sequencing project: providing services to taxonomists for standard genome sequencing and annotation.</title>
        <authorList>
            <consortium name="The Broad Institute Genomics Platform"/>
            <consortium name="The Broad Institute Genome Sequencing Center for Infectious Disease"/>
            <person name="Wu L."/>
            <person name="Ma J."/>
        </authorList>
    </citation>
    <scope>NUCLEOTIDE SEQUENCE [LARGE SCALE GENOMIC DNA]</scope>
    <source>
        <strain evidence="3">JCM 9092</strain>
    </source>
</reference>
<protein>
    <recommendedName>
        <fullName evidence="4">DUF488 domain-containing protein</fullName>
    </recommendedName>
</protein>
<dbReference type="PANTHER" id="PTHR39337">
    <property type="entry name" value="BLR5642 PROTEIN"/>
    <property type="match status" value="1"/>
</dbReference>
<accession>A0ABP6MWD0</accession>
<keyword evidence="3" id="KW-1185">Reference proteome</keyword>
<organism evidence="2 3">
    <name type="scientific">Streptomyces rectiviolaceus</name>
    <dbReference type="NCBI Taxonomy" id="332591"/>
    <lineage>
        <taxon>Bacteria</taxon>
        <taxon>Bacillati</taxon>
        <taxon>Actinomycetota</taxon>
        <taxon>Actinomycetes</taxon>
        <taxon>Kitasatosporales</taxon>
        <taxon>Streptomycetaceae</taxon>
        <taxon>Streptomyces</taxon>
    </lineage>
</organism>
<evidence type="ECO:0000313" key="2">
    <source>
        <dbReference type="EMBL" id="GAA3126455.1"/>
    </source>
</evidence>
<feature type="region of interest" description="Disordered" evidence="1">
    <location>
        <begin position="1"/>
        <end position="30"/>
    </location>
</feature>
<dbReference type="Proteomes" id="UP001501637">
    <property type="component" value="Unassembled WGS sequence"/>
</dbReference>
<evidence type="ECO:0000313" key="3">
    <source>
        <dbReference type="Proteomes" id="UP001501637"/>
    </source>
</evidence>
<evidence type="ECO:0008006" key="4">
    <source>
        <dbReference type="Google" id="ProtNLM"/>
    </source>
</evidence>
<name>A0ABP6MWD0_9ACTN</name>
<dbReference type="InterPro" id="IPR007438">
    <property type="entry name" value="DUF488"/>
</dbReference>
<sequence length="199" mass="21806">MAVGRGPADTRAVAGRRWAGATEPTAARRRADERNADAMRRVATIGVYGFTAEAFLAELADGGVGLLLDLRQRRGVRGPDYSWANSARLQRALASADIGYRHVKELAPTTELRRLQYREDDRQGVGKRNRIALAPEYAERYTREILAPFDLGALVAGLPSDSTTALFCVERDPEACHRSLVAARLRAEHGLPVTNLRPG</sequence>
<evidence type="ECO:0000256" key="1">
    <source>
        <dbReference type="SAM" id="MobiDB-lite"/>
    </source>
</evidence>
<proteinExistence type="predicted"/>
<gene>
    <name evidence="2" type="ORF">GCM10010449_54750</name>
</gene>